<feature type="compositionally biased region" description="Polar residues" evidence="1">
    <location>
        <begin position="1"/>
        <end position="12"/>
    </location>
</feature>
<feature type="region of interest" description="Disordered" evidence="1">
    <location>
        <begin position="1"/>
        <end position="124"/>
    </location>
</feature>
<evidence type="ECO:0000256" key="1">
    <source>
        <dbReference type="SAM" id="MobiDB-lite"/>
    </source>
</evidence>
<evidence type="ECO:0000313" key="2">
    <source>
        <dbReference type="EMBL" id="EEE67271.1"/>
    </source>
</evidence>
<reference evidence="2" key="2">
    <citation type="submission" date="2008-12" db="EMBL/GenBank/DDBJ databases">
        <title>Improved gene annotation of the rice (Oryza sativa) genomes.</title>
        <authorList>
            <person name="Wang J."/>
            <person name="Li R."/>
            <person name="Fan W."/>
            <person name="Huang Q."/>
            <person name="Zhang J."/>
            <person name="Zhou Y."/>
            <person name="Hu Y."/>
            <person name="Zi S."/>
            <person name="Li J."/>
            <person name="Ni P."/>
            <person name="Zheng H."/>
            <person name="Zhang Y."/>
            <person name="Zhao M."/>
            <person name="Hao Q."/>
            <person name="McDermott J."/>
            <person name="Samudrala R."/>
            <person name="Kristiansen K."/>
            <person name="Wong G.K.-S."/>
        </authorList>
    </citation>
    <scope>NUCLEOTIDE SEQUENCE</scope>
</reference>
<proteinExistence type="predicted"/>
<gene>
    <name evidence="2" type="ORF">OsJ_24452</name>
</gene>
<dbReference type="EMBL" id="CM000144">
    <property type="protein sequence ID" value="EEE67271.1"/>
    <property type="molecule type" value="Genomic_DNA"/>
</dbReference>
<name>B9FXI4_ORYSJ</name>
<dbReference type="AlphaFoldDB" id="B9FXI4"/>
<protein>
    <submittedName>
        <fullName evidence="2">Uncharacterized protein</fullName>
    </submittedName>
</protein>
<feature type="compositionally biased region" description="Low complexity" evidence="1">
    <location>
        <begin position="19"/>
        <end position="48"/>
    </location>
</feature>
<feature type="compositionally biased region" description="Low complexity" evidence="1">
    <location>
        <begin position="94"/>
        <end position="109"/>
    </location>
</feature>
<dbReference type="Proteomes" id="UP000007752">
    <property type="component" value="Chromosome 7"/>
</dbReference>
<accession>B9FXI4</accession>
<sequence length="155" mass="16381">MKHLNTTKYNTKLNPPPSSSSTPALATTLNSGRRPQTSSSTRWTTSARNSCIRIRSPPVAMSSDSLPPSPSPSLEHRHDGGVLRPCRLRLPSGRRTAALLRSGTAASSSSERRRRSPGTMEVCSAPATASPRATALLHSGTAAALSLCVRLLGHC</sequence>
<reference evidence="2" key="1">
    <citation type="journal article" date="2005" name="PLoS Biol.">
        <title>The genomes of Oryza sativa: a history of duplications.</title>
        <authorList>
            <person name="Yu J."/>
            <person name="Wang J."/>
            <person name="Lin W."/>
            <person name="Li S."/>
            <person name="Li H."/>
            <person name="Zhou J."/>
            <person name="Ni P."/>
            <person name="Dong W."/>
            <person name="Hu S."/>
            <person name="Zeng C."/>
            <person name="Zhang J."/>
            <person name="Zhang Y."/>
            <person name="Li R."/>
            <person name="Xu Z."/>
            <person name="Li S."/>
            <person name="Li X."/>
            <person name="Zheng H."/>
            <person name="Cong L."/>
            <person name="Lin L."/>
            <person name="Yin J."/>
            <person name="Geng J."/>
            <person name="Li G."/>
            <person name="Shi J."/>
            <person name="Liu J."/>
            <person name="Lv H."/>
            <person name="Li J."/>
            <person name="Wang J."/>
            <person name="Deng Y."/>
            <person name="Ran L."/>
            <person name="Shi X."/>
            <person name="Wang X."/>
            <person name="Wu Q."/>
            <person name="Li C."/>
            <person name="Ren X."/>
            <person name="Wang J."/>
            <person name="Wang X."/>
            <person name="Li D."/>
            <person name="Liu D."/>
            <person name="Zhang X."/>
            <person name="Ji Z."/>
            <person name="Zhao W."/>
            <person name="Sun Y."/>
            <person name="Zhang Z."/>
            <person name="Bao J."/>
            <person name="Han Y."/>
            <person name="Dong L."/>
            <person name="Ji J."/>
            <person name="Chen P."/>
            <person name="Wu S."/>
            <person name="Liu J."/>
            <person name="Xiao Y."/>
            <person name="Bu D."/>
            <person name="Tan J."/>
            <person name="Yang L."/>
            <person name="Ye C."/>
            <person name="Zhang J."/>
            <person name="Xu J."/>
            <person name="Zhou Y."/>
            <person name="Yu Y."/>
            <person name="Zhang B."/>
            <person name="Zhuang S."/>
            <person name="Wei H."/>
            <person name="Liu B."/>
            <person name="Lei M."/>
            <person name="Yu H."/>
            <person name="Li Y."/>
            <person name="Xu H."/>
            <person name="Wei S."/>
            <person name="He X."/>
            <person name="Fang L."/>
            <person name="Zhang Z."/>
            <person name="Zhang Y."/>
            <person name="Huang X."/>
            <person name="Su Z."/>
            <person name="Tong W."/>
            <person name="Li J."/>
            <person name="Tong Z."/>
            <person name="Li S."/>
            <person name="Ye J."/>
            <person name="Wang L."/>
            <person name="Fang L."/>
            <person name="Lei T."/>
            <person name="Chen C."/>
            <person name="Chen H."/>
            <person name="Xu Z."/>
            <person name="Li H."/>
            <person name="Huang H."/>
            <person name="Zhang F."/>
            <person name="Xu H."/>
            <person name="Li N."/>
            <person name="Zhao C."/>
            <person name="Li S."/>
            <person name="Dong L."/>
            <person name="Huang Y."/>
            <person name="Li L."/>
            <person name="Xi Y."/>
            <person name="Qi Q."/>
            <person name="Li W."/>
            <person name="Zhang B."/>
            <person name="Hu W."/>
            <person name="Zhang Y."/>
            <person name="Tian X."/>
            <person name="Jiao Y."/>
            <person name="Liang X."/>
            <person name="Jin J."/>
            <person name="Gao L."/>
            <person name="Zheng W."/>
            <person name="Hao B."/>
            <person name="Liu S."/>
            <person name="Wang W."/>
            <person name="Yuan L."/>
            <person name="Cao M."/>
            <person name="McDermott J."/>
            <person name="Samudrala R."/>
            <person name="Wang J."/>
            <person name="Wong G.K."/>
            <person name="Yang H."/>
        </authorList>
    </citation>
    <scope>NUCLEOTIDE SEQUENCE [LARGE SCALE GENOMIC DNA]</scope>
</reference>
<organism evidence="2">
    <name type="scientific">Oryza sativa subsp. japonica</name>
    <name type="common">Rice</name>
    <dbReference type="NCBI Taxonomy" id="39947"/>
    <lineage>
        <taxon>Eukaryota</taxon>
        <taxon>Viridiplantae</taxon>
        <taxon>Streptophyta</taxon>
        <taxon>Embryophyta</taxon>
        <taxon>Tracheophyta</taxon>
        <taxon>Spermatophyta</taxon>
        <taxon>Magnoliopsida</taxon>
        <taxon>Liliopsida</taxon>
        <taxon>Poales</taxon>
        <taxon>Poaceae</taxon>
        <taxon>BOP clade</taxon>
        <taxon>Oryzoideae</taxon>
        <taxon>Oryzeae</taxon>
        <taxon>Oryzinae</taxon>
        <taxon>Oryza</taxon>
        <taxon>Oryza sativa</taxon>
    </lineage>
</organism>